<dbReference type="GO" id="GO:0016805">
    <property type="term" value="F:dipeptidase activity"/>
    <property type="evidence" value="ECO:0007669"/>
    <property type="project" value="InterPro"/>
</dbReference>
<dbReference type="InterPro" id="IPR011650">
    <property type="entry name" value="Peptidase_M20_dimer"/>
</dbReference>
<proteinExistence type="inferred from homology"/>
<comment type="caution">
    <text evidence="3">The sequence shown here is derived from an EMBL/GenBank/DDBJ whole genome shotgun (WGS) entry which is preliminary data.</text>
</comment>
<sequence>MADPTNHYEKVADLVVERHRHELNEISQKIWKTPEVAFEEHFAHDLLTGFLEEHGFSVIRHWKKIRTAFWAEFHSKNYQPDLHPTVALLCEYDALPELGHACGHNLIAETAVAAALILQAVLGGIGNDCFIQGRVIVLGTPAEEDGGGKVLLIREGAFTDIDFAMMVHPWGLNDLEPVVLGMTDCKVDFYGKAAHAACGPWEGLNAMDAAVSSYEMVARFRQQMQHDWRLSCIFWNSGTRSTSIPDWTTCRYDVRALTLSDLNYLKGKLVEFCNAAAKATGCTVKFEWAEAPYSGMMHSSVMSQLYRKIAAAKGVVYPNNVPAFNGSTDMGDVSLVVPSIHPGFYIGQPLLIHTADFRRQAGSMEAQEPTLTAAKTLALTAVELFLSDELRKRAKEEFMTRRKQFVG</sequence>
<dbReference type="InterPro" id="IPR036264">
    <property type="entry name" value="Bact_exopeptidase_dim_dom"/>
</dbReference>
<evidence type="ECO:0000259" key="2">
    <source>
        <dbReference type="Pfam" id="PF07687"/>
    </source>
</evidence>
<dbReference type="Pfam" id="PF01546">
    <property type="entry name" value="Peptidase_M20"/>
    <property type="match status" value="1"/>
</dbReference>
<dbReference type="Pfam" id="PF07687">
    <property type="entry name" value="M20_dimer"/>
    <property type="match status" value="1"/>
</dbReference>
<dbReference type="FunFam" id="3.30.70.360:FF:000004">
    <property type="entry name" value="Peptidase M20 domain-containing protein 2"/>
    <property type="match status" value="1"/>
</dbReference>
<dbReference type="PIRSF" id="PIRSF037226">
    <property type="entry name" value="Amidohydrolase_ACY1L2_prd"/>
    <property type="match status" value="1"/>
</dbReference>
<dbReference type="OrthoDB" id="6119954at2759"/>
<name>A0A1W0X2F6_HYPEX</name>
<dbReference type="InterPro" id="IPR002933">
    <property type="entry name" value="Peptidase_M20"/>
</dbReference>
<dbReference type="SUPFAM" id="SSF53187">
    <property type="entry name" value="Zn-dependent exopeptidases"/>
    <property type="match status" value="1"/>
</dbReference>
<dbReference type="Proteomes" id="UP000192578">
    <property type="component" value="Unassembled WGS sequence"/>
</dbReference>
<dbReference type="InterPro" id="IPR052030">
    <property type="entry name" value="Peptidase_M20/M20A_hydrolases"/>
</dbReference>
<feature type="domain" description="Peptidase M20 dimerisation" evidence="2">
    <location>
        <begin position="181"/>
        <end position="279"/>
    </location>
</feature>
<dbReference type="PANTHER" id="PTHR30575">
    <property type="entry name" value="PEPTIDASE M20"/>
    <property type="match status" value="1"/>
</dbReference>
<dbReference type="NCBIfam" id="TIGR01891">
    <property type="entry name" value="amidohydrolases"/>
    <property type="match status" value="1"/>
</dbReference>
<evidence type="ECO:0000256" key="1">
    <source>
        <dbReference type="PIRNR" id="PIRNR037226"/>
    </source>
</evidence>
<reference evidence="4" key="1">
    <citation type="submission" date="2017-01" db="EMBL/GenBank/DDBJ databases">
        <title>Comparative genomics of anhydrobiosis in the tardigrade Hypsibius dujardini.</title>
        <authorList>
            <person name="Yoshida Y."/>
            <person name="Koutsovoulos G."/>
            <person name="Laetsch D."/>
            <person name="Stevens L."/>
            <person name="Kumar S."/>
            <person name="Horikawa D."/>
            <person name="Ishino K."/>
            <person name="Komine S."/>
            <person name="Tomita M."/>
            <person name="Blaxter M."/>
            <person name="Arakawa K."/>
        </authorList>
    </citation>
    <scope>NUCLEOTIDE SEQUENCE [LARGE SCALE GENOMIC DNA]</scope>
    <source>
        <strain evidence="4">Z151</strain>
    </source>
</reference>
<dbReference type="CDD" id="cd05672">
    <property type="entry name" value="M20_ACY1L2-like"/>
    <property type="match status" value="1"/>
</dbReference>
<gene>
    <name evidence="3" type="ORF">BV898_04241</name>
</gene>
<protein>
    <recommendedName>
        <fullName evidence="1">Peptidase M20 domain-containing protein 2</fullName>
    </recommendedName>
</protein>
<dbReference type="EMBL" id="MTYJ01000021">
    <property type="protein sequence ID" value="OQV21666.1"/>
    <property type="molecule type" value="Genomic_DNA"/>
</dbReference>
<dbReference type="PANTHER" id="PTHR30575:SF0">
    <property type="entry name" value="XAA-ARG DIPEPTIDASE"/>
    <property type="match status" value="1"/>
</dbReference>
<accession>A0A1W0X2F6</accession>
<evidence type="ECO:0000313" key="3">
    <source>
        <dbReference type="EMBL" id="OQV21666.1"/>
    </source>
</evidence>
<comment type="similarity">
    <text evidence="1">Belongs to the peptidase M20A family.</text>
</comment>
<dbReference type="Gene3D" id="3.30.70.360">
    <property type="match status" value="1"/>
</dbReference>
<keyword evidence="4" id="KW-1185">Reference proteome</keyword>
<dbReference type="AlphaFoldDB" id="A0A1W0X2F6"/>
<dbReference type="SUPFAM" id="SSF55031">
    <property type="entry name" value="Bacterial exopeptidase dimerisation domain"/>
    <property type="match status" value="1"/>
</dbReference>
<dbReference type="Gene3D" id="3.40.630.10">
    <property type="entry name" value="Zn peptidases"/>
    <property type="match status" value="1"/>
</dbReference>
<evidence type="ECO:0000313" key="4">
    <source>
        <dbReference type="Proteomes" id="UP000192578"/>
    </source>
</evidence>
<organism evidence="3 4">
    <name type="scientific">Hypsibius exemplaris</name>
    <name type="common">Freshwater tardigrade</name>
    <dbReference type="NCBI Taxonomy" id="2072580"/>
    <lineage>
        <taxon>Eukaryota</taxon>
        <taxon>Metazoa</taxon>
        <taxon>Ecdysozoa</taxon>
        <taxon>Tardigrada</taxon>
        <taxon>Eutardigrada</taxon>
        <taxon>Parachela</taxon>
        <taxon>Hypsibioidea</taxon>
        <taxon>Hypsibiidae</taxon>
        <taxon>Hypsibius</taxon>
    </lineage>
</organism>
<dbReference type="InterPro" id="IPR017144">
    <property type="entry name" value="Xaa-Arg_dipeptidase"/>
</dbReference>
<dbReference type="InterPro" id="IPR017439">
    <property type="entry name" value="Amidohydrolase"/>
</dbReference>